<accession>A0A841N5J3</accession>
<dbReference type="PANTHER" id="PTHR36839:SF1">
    <property type="entry name" value="METALLO-BETA-LACTAMASE FAMILY PROTEIN (AFU_ORTHOLOGUE AFUA_5G12770)"/>
    <property type="match status" value="1"/>
</dbReference>
<sequence>MAKINRRKWIKQNAYAALALTIPGSITASLYKNKEMNTKHPICATCGVQYESSTQEHCPVCEDSRQYVNADGQQWTTLDAVNKTHKNIIEKVAPNIYAIYTSPRFGIGQHAHLVITPNGNILWDCITNLDATTVDIMKKLGGIKAIAISHPHYYSTMLEWSKAFGDVPIYIHHSDEKWVQRKGDAIQFWKGREKDLWDGMKLVLCAGHFDGATVLYNPDHGGQLLTGDMPLVCSDRKTVTFMYSYPNYIPLPPEAIQYAKESLDPLKYDAVFGAFGTYILGNGKKAVDFSIERYLGQTR</sequence>
<feature type="domain" description="Metallo-beta-lactamase" evidence="1">
    <location>
        <begin position="108"/>
        <end position="275"/>
    </location>
</feature>
<dbReference type="Proteomes" id="UP000589738">
    <property type="component" value="Unassembled WGS sequence"/>
</dbReference>
<keyword evidence="2" id="KW-0378">Hydrolase</keyword>
<evidence type="ECO:0000313" key="3">
    <source>
        <dbReference type="Proteomes" id="UP000589738"/>
    </source>
</evidence>
<dbReference type="Gene3D" id="3.60.15.10">
    <property type="entry name" value="Ribonuclease Z/Hydroxyacylglutathione hydrolase-like"/>
    <property type="match status" value="1"/>
</dbReference>
<protein>
    <submittedName>
        <fullName evidence="2">Glyoxylase-like metal-dependent hydrolase (Beta-lactamase superfamily II)</fullName>
    </submittedName>
</protein>
<dbReference type="InterPro" id="IPR036866">
    <property type="entry name" value="RibonucZ/Hydroxyglut_hydro"/>
</dbReference>
<proteinExistence type="predicted"/>
<dbReference type="EMBL" id="JACHLC010000004">
    <property type="protein sequence ID" value="MBB6372134.1"/>
    <property type="molecule type" value="Genomic_DNA"/>
</dbReference>
<dbReference type="RefSeq" id="WP_228456409.1">
    <property type="nucleotide sequence ID" value="NZ_JACHLC010000004.1"/>
</dbReference>
<dbReference type="AlphaFoldDB" id="A0A841N5J3"/>
<dbReference type="InterPro" id="IPR001279">
    <property type="entry name" value="Metallo-B-lactamas"/>
</dbReference>
<organism evidence="2 3">
    <name type="scientific">Chryseobacterium shigense</name>
    <dbReference type="NCBI Taxonomy" id="297244"/>
    <lineage>
        <taxon>Bacteria</taxon>
        <taxon>Pseudomonadati</taxon>
        <taxon>Bacteroidota</taxon>
        <taxon>Flavobacteriia</taxon>
        <taxon>Flavobacteriales</taxon>
        <taxon>Weeksellaceae</taxon>
        <taxon>Chryseobacterium group</taxon>
        <taxon>Chryseobacterium</taxon>
    </lineage>
</organism>
<reference evidence="2 3" key="1">
    <citation type="submission" date="2020-08" db="EMBL/GenBank/DDBJ databases">
        <title>Functional genomics of gut bacteria from endangered species of beetles.</title>
        <authorList>
            <person name="Carlos-Shanley C."/>
        </authorList>
    </citation>
    <scope>NUCLEOTIDE SEQUENCE [LARGE SCALE GENOMIC DNA]</scope>
    <source>
        <strain evidence="2 3">S00136</strain>
    </source>
</reference>
<dbReference type="SUPFAM" id="SSF56281">
    <property type="entry name" value="Metallo-hydrolase/oxidoreductase"/>
    <property type="match status" value="1"/>
</dbReference>
<keyword evidence="3" id="KW-1185">Reference proteome</keyword>
<dbReference type="GO" id="GO:0016787">
    <property type="term" value="F:hydrolase activity"/>
    <property type="evidence" value="ECO:0007669"/>
    <property type="project" value="UniProtKB-KW"/>
</dbReference>
<dbReference type="PANTHER" id="PTHR36839">
    <property type="entry name" value="METALLO-BETA-LACTAMASE FAMILY PROTEIN (AFU_ORTHOLOGUE AFUA_5G12770)"/>
    <property type="match status" value="1"/>
</dbReference>
<evidence type="ECO:0000259" key="1">
    <source>
        <dbReference type="SMART" id="SM00849"/>
    </source>
</evidence>
<evidence type="ECO:0000313" key="2">
    <source>
        <dbReference type="EMBL" id="MBB6372134.1"/>
    </source>
</evidence>
<comment type="caution">
    <text evidence="2">The sequence shown here is derived from an EMBL/GenBank/DDBJ whole genome shotgun (WGS) entry which is preliminary data.</text>
</comment>
<dbReference type="SMART" id="SM00849">
    <property type="entry name" value="Lactamase_B"/>
    <property type="match status" value="1"/>
</dbReference>
<name>A0A841N5J3_9FLAO</name>
<gene>
    <name evidence="2" type="ORF">HNP36_003223</name>
</gene>